<dbReference type="PANTHER" id="PTHR22943:SF248">
    <property type="entry name" value="SEVEN TM RECEPTOR"/>
    <property type="match status" value="1"/>
</dbReference>
<dbReference type="Proteomes" id="UP000050761">
    <property type="component" value="Unassembled WGS sequence"/>
</dbReference>
<feature type="transmembrane region" description="Helical" evidence="1">
    <location>
        <begin position="6"/>
        <end position="26"/>
    </location>
</feature>
<evidence type="ECO:0000313" key="2">
    <source>
        <dbReference type="EMBL" id="VDP30322.1"/>
    </source>
</evidence>
<reference evidence="4" key="2">
    <citation type="submission" date="2019-09" db="UniProtKB">
        <authorList>
            <consortium name="WormBaseParasite"/>
        </authorList>
    </citation>
    <scope>IDENTIFICATION</scope>
</reference>
<dbReference type="Pfam" id="PF10326">
    <property type="entry name" value="7TM_GPCR_Str"/>
    <property type="match status" value="1"/>
</dbReference>
<keyword evidence="1" id="KW-0472">Membrane</keyword>
<dbReference type="WBParaSite" id="HPBE_0002210001-mRNA-1">
    <property type="protein sequence ID" value="HPBE_0002210001-mRNA-1"/>
    <property type="gene ID" value="HPBE_0002210001"/>
</dbReference>
<evidence type="ECO:0000256" key="1">
    <source>
        <dbReference type="SAM" id="Phobius"/>
    </source>
</evidence>
<dbReference type="PANTHER" id="PTHR22943">
    <property type="entry name" value="7-TRANSMEMBRANE DOMAIN RECEPTOR C.ELEGANS"/>
    <property type="match status" value="1"/>
</dbReference>
<dbReference type="OrthoDB" id="5877157at2759"/>
<organism evidence="3 4">
    <name type="scientific">Heligmosomoides polygyrus</name>
    <name type="common">Parasitic roundworm</name>
    <dbReference type="NCBI Taxonomy" id="6339"/>
    <lineage>
        <taxon>Eukaryota</taxon>
        <taxon>Metazoa</taxon>
        <taxon>Ecdysozoa</taxon>
        <taxon>Nematoda</taxon>
        <taxon>Chromadorea</taxon>
        <taxon>Rhabditida</taxon>
        <taxon>Rhabditina</taxon>
        <taxon>Rhabditomorpha</taxon>
        <taxon>Strongyloidea</taxon>
        <taxon>Heligmosomidae</taxon>
        <taxon>Heligmosomoides</taxon>
    </lineage>
</organism>
<keyword evidence="1" id="KW-1133">Transmembrane helix</keyword>
<name>A0A183GHP9_HELPZ</name>
<dbReference type="InterPro" id="IPR019428">
    <property type="entry name" value="7TM_GPCR_serpentine_rcpt_Str"/>
</dbReference>
<protein>
    <submittedName>
        <fullName evidence="4">G_PROTEIN_RECEP_F2_4 domain-containing protein</fullName>
    </submittedName>
</protein>
<reference evidence="2 3" key="1">
    <citation type="submission" date="2018-11" db="EMBL/GenBank/DDBJ databases">
        <authorList>
            <consortium name="Pathogen Informatics"/>
        </authorList>
    </citation>
    <scope>NUCLEOTIDE SEQUENCE [LARGE SCALE GENOMIC DNA]</scope>
</reference>
<evidence type="ECO:0000313" key="4">
    <source>
        <dbReference type="WBParaSite" id="HPBE_0002210001-mRNA-1"/>
    </source>
</evidence>
<evidence type="ECO:0000313" key="3">
    <source>
        <dbReference type="Proteomes" id="UP000050761"/>
    </source>
</evidence>
<feature type="transmembrane region" description="Helical" evidence="1">
    <location>
        <begin position="38"/>
        <end position="55"/>
    </location>
</feature>
<accession>A0A3P8BW26</accession>
<gene>
    <name evidence="2" type="ORF">HPBE_LOCUS22099</name>
</gene>
<keyword evidence="1" id="KW-0812">Transmembrane</keyword>
<sequence length="222" mass="24818">METVVIVSSNTTFTLAIVINGLFIFLVRTRTRQNIGAYKHLMLGFAVCNILYASAEFISKPVSHARFSHAVSWFYSEYNQPPLLMSFIITRRRDNRFAVFPLELTTCSAGNMPAPAGVPRKLAHQSVPRLLSSLRGTSEMGCALFERTTRLGKGLQGVVRPRCSCRNCSRLPVLSCSGGGRTAIRHRPLNDPPPYRLTMVSVDIENGHVDMTRYQENLVRSK</sequence>
<keyword evidence="3" id="KW-1185">Reference proteome</keyword>
<dbReference type="AlphaFoldDB" id="A0A183GHP9"/>
<accession>A0A183GHP9</accession>
<dbReference type="EMBL" id="UZAH01033650">
    <property type="protein sequence ID" value="VDP30322.1"/>
    <property type="molecule type" value="Genomic_DNA"/>
</dbReference>
<proteinExistence type="predicted"/>